<dbReference type="OrthoDB" id="371622at2759"/>
<keyword evidence="2" id="KW-0472">Membrane</keyword>
<evidence type="ECO:0000313" key="3">
    <source>
        <dbReference type="EMBL" id="ANQ09539.1"/>
    </source>
</evidence>
<dbReference type="RefSeq" id="XP_019916234.1">
    <property type="nucleotide sequence ID" value="XM_020060902.1"/>
</dbReference>
<dbReference type="GeneID" id="30910845"/>
<dbReference type="VEuPathDB" id="PlasmoDB:PCOAH_00041140"/>
<name>A0A1B1E407_9APIC</name>
<organism evidence="3 4">
    <name type="scientific">Plasmodium coatneyi</name>
    <dbReference type="NCBI Taxonomy" id="208452"/>
    <lineage>
        <taxon>Eukaryota</taxon>
        <taxon>Sar</taxon>
        <taxon>Alveolata</taxon>
        <taxon>Apicomplexa</taxon>
        <taxon>Aconoidasida</taxon>
        <taxon>Haemosporida</taxon>
        <taxon>Plasmodiidae</taxon>
        <taxon>Plasmodium</taxon>
    </lineage>
</organism>
<feature type="region of interest" description="Disordered" evidence="1">
    <location>
        <begin position="1"/>
        <end position="59"/>
    </location>
</feature>
<proteinExistence type="predicted"/>
<keyword evidence="2" id="KW-1133">Transmembrane helix</keyword>
<dbReference type="KEGG" id="pcot:PCOAH_00041140"/>
<evidence type="ECO:0000313" key="4">
    <source>
        <dbReference type="Proteomes" id="UP000092716"/>
    </source>
</evidence>
<accession>A0A1B1E407</accession>
<keyword evidence="2" id="KW-0812">Transmembrane</keyword>
<reference evidence="4" key="1">
    <citation type="submission" date="2016-06" db="EMBL/GenBank/DDBJ databases">
        <title>First high quality genome sequence of Plasmodium coatneyi using continuous long reads from single molecule, real-time sequencing.</title>
        <authorList>
            <person name="Chien J.-T."/>
            <person name="Pakala S.B."/>
            <person name="Geraldo J.A."/>
            <person name="Lapp S.A."/>
            <person name="Barnwell J.W."/>
            <person name="Kissinger J.C."/>
            <person name="Galinski M.R."/>
            <person name="Humphrey J.C."/>
        </authorList>
    </citation>
    <scope>NUCLEOTIDE SEQUENCE [LARGE SCALE GENOMIC DNA]</scope>
    <source>
        <strain evidence="4">Hackeri</strain>
    </source>
</reference>
<evidence type="ECO:0000256" key="1">
    <source>
        <dbReference type="SAM" id="MobiDB-lite"/>
    </source>
</evidence>
<dbReference type="AlphaFoldDB" id="A0A1B1E407"/>
<keyword evidence="4" id="KW-1185">Reference proteome</keyword>
<feature type="transmembrane region" description="Helical" evidence="2">
    <location>
        <begin position="84"/>
        <end position="106"/>
    </location>
</feature>
<protein>
    <submittedName>
        <fullName evidence="3">Uncharacterized protein</fullName>
    </submittedName>
</protein>
<feature type="compositionally biased region" description="Polar residues" evidence="1">
    <location>
        <begin position="7"/>
        <end position="24"/>
    </location>
</feature>
<sequence length="160" mass="18206">MLRKINKASSNRFGNGKSTNQAQLKGNGKDAQEEEYSMSDEVTGPATDEASDEDTNASRAGAGGNFALNDFLSHKENSHVLKKFFVFVLLIILSPVILIVLYKYMFTWCFKMSKDTCLLISLFFVVIYITSLTLLYAYLAFSEEELPDRRVSNRHVKKWR</sequence>
<dbReference type="EMBL" id="CP016250">
    <property type="protein sequence ID" value="ANQ09539.1"/>
    <property type="molecule type" value="Genomic_DNA"/>
</dbReference>
<evidence type="ECO:0000256" key="2">
    <source>
        <dbReference type="SAM" id="Phobius"/>
    </source>
</evidence>
<dbReference type="Proteomes" id="UP000092716">
    <property type="component" value="Chromosome 12"/>
</dbReference>
<feature type="transmembrane region" description="Helical" evidence="2">
    <location>
        <begin position="118"/>
        <end position="141"/>
    </location>
</feature>
<gene>
    <name evidence="3" type="ORF">PCOAH_00041140</name>
</gene>